<dbReference type="InterPro" id="IPR045864">
    <property type="entry name" value="aa-tRNA-synth_II/BPL/LPL"/>
</dbReference>
<evidence type="ECO:0000256" key="6">
    <source>
        <dbReference type="ARBA" id="ARBA00023146"/>
    </source>
</evidence>
<feature type="region of interest" description="Disordered" evidence="7">
    <location>
        <begin position="155"/>
        <end position="176"/>
    </location>
</feature>
<feature type="domain" description="Aminoacyl-transfer RNA synthetases class-II family profile" evidence="8">
    <location>
        <begin position="238"/>
        <end position="710"/>
    </location>
</feature>
<comment type="caution">
    <text evidence="9">The sequence shown here is derived from an EMBL/GenBank/DDBJ whole genome shotgun (WGS) entry which is preliminary data.</text>
</comment>
<dbReference type="Proteomes" id="UP001302321">
    <property type="component" value="Unassembled WGS sequence"/>
</dbReference>
<dbReference type="SUPFAM" id="SSF55681">
    <property type="entry name" value="Class II aaRS and biotin synthetases"/>
    <property type="match status" value="1"/>
</dbReference>
<dbReference type="GO" id="GO:0005739">
    <property type="term" value="C:mitochondrion"/>
    <property type="evidence" value="ECO:0007669"/>
    <property type="project" value="TreeGrafter"/>
</dbReference>
<dbReference type="HAMAP" id="MF_00044">
    <property type="entry name" value="Asp_tRNA_synth_type1"/>
    <property type="match status" value="1"/>
</dbReference>
<dbReference type="PANTHER" id="PTHR22594:SF5">
    <property type="entry name" value="ASPARTATE--TRNA LIGASE, MITOCHONDRIAL"/>
    <property type="match status" value="1"/>
</dbReference>
<dbReference type="GO" id="GO:0004815">
    <property type="term" value="F:aspartate-tRNA ligase activity"/>
    <property type="evidence" value="ECO:0007669"/>
    <property type="project" value="TreeGrafter"/>
</dbReference>
<evidence type="ECO:0000313" key="9">
    <source>
        <dbReference type="EMBL" id="KAK4181745.1"/>
    </source>
</evidence>
<dbReference type="AlphaFoldDB" id="A0AAN6WHX8"/>
<evidence type="ECO:0000256" key="3">
    <source>
        <dbReference type="ARBA" id="ARBA00022741"/>
    </source>
</evidence>
<dbReference type="InterPro" id="IPR004524">
    <property type="entry name" value="Asp-tRNA-ligase_1"/>
</dbReference>
<evidence type="ECO:0000259" key="8">
    <source>
        <dbReference type="PROSITE" id="PS50862"/>
    </source>
</evidence>
<keyword evidence="10" id="KW-1185">Reference proteome</keyword>
<name>A0AAN6WHX8_9PEZI</name>
<evidence type="ECO:0000256" key="7">
    <source>
        <dbReference type="SAM" id="MobiDB-lite"/>
    </source>
</evidence>
<accession>A0AAN6WHX8</accession>
<dbReference type="SUPFAM" id="SSF50249">
    <property type="entry name" value="Nucleic acid-binding proteins"/>
    <property type="match status" value="1"/>
</dbReference>
<evidence type="ECO:0000313" key="10">
    <source>
        <dbReference type="Proteomes" id="UP001302321"/>
    </source>
</evidence>
<dbReference type="PRINTS" id="PR01042">
    <property type="entry name" value="TRNASYNTHASP"/>
</dbReference>
<dbReference type="Gene3D" id="3.30.930.10">
    <property type="entry name" value="Bira Bifunctional Protein, Domain 2"/>
    <property type="match status" value="1"/>
</dbReference>
<keyword evidence="2" id="KW-0436">Ligase</keyword>
<dbReference type="GO" id="GO:0006422">
    <property type="term" value="P:aspartyl-tRNA aminoacylation"/>
    <property type="evidence" value="ECO:0007669"/>
    <property type="project" value="TreeGrafter"/>
</dbReference>
<keyword evidence="3" id="KW-0547">Nucleotide-binding</keyword>
<feature type="region of interest" description="Disordered" evidence="7">
    <location>
        <begin position="359"/>
        <end position="384"/>
    </location>
</feature>
<keyword evidence="6" id="KW-0030">Aminoacyl-tRNA synthetase</keyword>
<dbReference type="GO" id="GO:0005524">
    <property type="term" value="F:ATP binding"/>
    <property type="evidence" value="ECO:0007669"/>
    <property type="project" value="UniProtKB-KW"/>
</dbReference>
<organism evidence="9 10">
    <name type="scientific">Triangularia setosa</name>
    <dbReference type="NCBI Taxonomy" id="2587417"/>
    <lineage>
        <taxon>Eukaryota</taxon>
        <taxon>Fungi</taxon>
        <taxon>Dikarya</taxon>
        <taxon>Ascomycota</taxon>
        <taxon>Pezizomycotina</taxon>
        <taxon>Sordariomycetes</taxon>
        <taxon>Sordariomycetidae</taxon>
        <taxon>Sordariales</taxon>
        <taxon>Podosporaceae</taxon>
        <taxon>Triangularia</taxon>
    </lineage>
</organism>
<gene>
    <name evidence="9" type="ORF">QBC36DRAFT_317157</name>
</gene>
<dbReference type="Pfam" id="PF00152">
    <property type="entry name" value="tRNA-synt_2"/>
    <property type="match status" value="1"/>
</dbReference>
<evidence type="ECO:0000256" key="5">
    <source>
        <dbReference type="ARBA" id="ARBA00022917"/>
    </source>
</evidence>
<feature type="compositionally biased region" description="Basic and acidic residues" evidence="7">
    <location>
        <begin position="160"/>
        <end position="173"/>
    </location>
</feature>
<sequence length="734" mass="81001">MALSRASMRRLSSLRPPNLRACASYFQPRLTRPQGVSWVPQRLTHHDGYAPADSKKSEITQQLREEWSSYNHFPEASSASQFVDGQTVTVHGFLSQRRISSKKLVFANVQVDNGPSIQIVSHSEPSDESNPPSGHGAHLALRALPLHSPVSVTGTVVSQKGDRDSSTSADREVPGTFPRGVTHLEISLQNIQPLNVFPKDIIVSKGVQFPPSARHLQIRFDEALQARLRARPKIGHELRKFLTDLNFTEVETPILFKSTPEGAREFLVPTRRAGLAYALPQSPQQYKQILMSSGVRGYYQFARCFRDEDLRADRQPEFTQLDLEMSFATGQDVMRTVESIMKDLLKSLNAQFELVQSDNTNERYPVPRNLTSSSSKPPSNSWPISSAPFPRLTYEEAMSRFGVDKPDTRIPFEITPAIPLPESFTSMISPLSSPAIDCFLFSPTNKDTAPSHIQETTKFIHSFLSTLPPALFSSNPNGQPAALIIDTSKPLMGLSPLSFPGVETITALYPDLDNGDVLFFQARPSTPFSGGATALGQIRSLLYSSAISAGLLPKSQEFNFLWVTNFPMFTPQTETDPGQGGQAGFSATHHPFTAPLTGQDVDLLVSNPLAARADHYDLVLNGVELGGGSRRIHTAKMQEYVFREILKMSDKGVKQFSHLLEALRAGCPPHAGFALGFDRLCAVLTGTDSVRDVIAFPKSMKGEDLTVKSPGKITSEELGTYHLAFRPKERQKQE</sequence>
<dbReference type="InterPro" id="IPR012340">
    <property type="entry name" value="NA-bd_OB-fold"/>
</dbReference>
<evidence type="ECO:0000256" key="2">
    <source>
        <dbReference type="ARBA" id="ARBA00022598"/>
    </source>
</evidence>
<dbReference type="Gene3D" id="3.30.1360.30">
    <property type="entry name" value="GAD-like domain"/>
    <property type="match status" value="1"/>
</dbReference>
<dbReference type="PANTHER" id="PTHR22594">
    <property type="entry name" value="ASPARTYL/LYSYL-TRNA SYNTHETASE"/>
    <property type="match status" value="1"/>
</dbReference>
<dbReference type="InterPro" id="IPR004364">
    <property type="entry name" value="Aa-tRNA-synt_II"/>
</dbReference>
<evidence type="ECO:0000256" key="4">
    <source>
        <dbReference type="ARBA" id="ARBA00022840"/>
    </source>
</evidence>
<dbReference type="InterPro" id="IPR006195">
    <property type="entry name" value="aa-tRNA-synth_II"/>
</dbReference>
<feature type="compositionally biased region" description="Low complexity" evidence="7">
    <location>
        <begin position="372"/>
        <end position="384"/>
    </location>
</feature>
<protein>
    <submittedName>
        <fullName evidence="9">Mitochondrial aspartyl-tRNA synthetase</fullName>
    </submittedName>
</protein>
<dbReference type="PROSITE" id="PS50862">
    <property type="entry name" value="AA_TRNA_LIGASE_II"/>
    <property type="match status" value="1"/>
</dbReference>
<proteinExistence type="inferred from homology"/>
<dbReference type="Gene3D" id="2.40.50.140">
    <property type="entry name" value="Nucleic acid-binding proteins"/>
    <property type="match status" value="1"/>
</dbReference>
<dbReference type="EMBL" id="MU866084">
    <property type="protein sequence ID" value="KAK4181745.1"/>
    <property type="molecule type" value="Genomic_DNA"/>
</dbReference>
<dbReference type="NCBIfam" id="TIGR00459">
    <property type="entry name" value="aspS_bact"/>
    <property type="match status" value="1"/>
</dbReference>
<reference evidence="9" key="1">
    <citation type="journal article" date="2023" name="Mol. Phylogenet. Evol.">
        <title>Genome-scale phylogeny and comparative genomics of the fungal order Sordariales.</title>
        <authorList>
            <person name="Hensen N."/>
            <person name="Bonometti L."/>
            <person name="Westerberg I."/>
            <person name="Brannstrom I.O."/>
            <person name="Guillou S."/>
            <person name="Cros-Aarteil S."/>
            <person name="Calhoun S."/>
            <person name="Haridas S."/>
            <person name="Kuo A."/>
            <person name="Mondo S."/>
            <person name="Pangilinan J."/>
            <person name="Riley R."/>
            <person name="LaButti K."/>
            <person name="Andreopoulos B."/>
            <person name="Lipzen A."/>
            <person name="Chen C."/>
            <person name="Yan M."/>
            <person name="Daum C."/>
            <person name="Ng V."/>
            <person name="Clum A."/>
            <person name="Steindorff A."/>
            <person name="Ohm R.A."/>
            <person name="Martin F."/>
            <person name="Silar P."/>
            <person name="Natvig D.O."/>
            <person name="Lalanne C."/>
            <person name="Gautier V."/>
            <person name="Ament-Velasquez S.L."/>
            <person name="Kruys A."/>
            <person name="Hutchinson M.I."/>
            <person name="Powell A.J."/>
            <person name="Barry K."/>
            <person name="Miller A.N."/>
            <person name="Grigoriev I.V."/>
            <person name="Debuchy R."/>
            <person name="Gladieux P."/>
            <person name="Hiltunen Thoren M."/>
            <person name="Johannesson H."/>
        </authorList>
    </citation>
    <scope>NUCLEOTIDE SEQUENCE</scope>
    <source>
        <strain evidence="9">CBS 892.96</strain>
    </source>
</reference>
<dbReference type="InterPro" id="IPR002312">
    <property type="entry name" value="Asp/Asn-tRNA-synth_IIb"/>
</dbReference>
<keyword evidence="5" id="KW-0648">Protein biosynthesis</keyword>
<evidence type="ECO:0000256" key="1">
    <source>
        <dbReference type="ARBA" id="ARBA00006303"/>
    </source>
</evidence>
<comment type="similarity">
    <text evidence="1">Belongs to the class-II aminoacyl-tRNA synthetase family. Type 1 subfamily.</text>
</comment>
<dbReference type="InterPro" id="IPR004115">
    <property type="entry name" value="GAD-like_sf"/>
</dbReference>
<reference evidence="9" key="2">
    <citation type="submission" date="2023-05" db="EMBL/GenBank/DDBJ databases">
        <authorList>
            <consortium name="Lawrence Berkeley National Laboratory"/>
            <person name="Steindorff A."/>
            <person name="Hensen N."/>
            <person name="Bonometti L."/>
            <person name="Westerberg I."/>
            <person name="Brannstrom I.O."/>
            <person name="Guillou S."/>
            <person name="Cros-Aarteil S."/>
            <person name="Calhoun S."/>
            <person name="Haridas S."/>
            <person name="Kuo A."/>
            <person name="Mondo S."/>
            <person name="Pangilinan J."/>
            <person name="Riley R."/>
            <person name="Labutti K."/>
            <person name="Andreopoulos B."/>
            <person name="Lipzen A."/>
            <person name="Chen C."/>
            <person name="Yanf M."/>
            <person name="Daum C."/>
            <person name="Ng V."/>
            <person name="Clum A."/>
            <person name="Ohm R."/>
            <person name="Martin F."/>
            <person name="Silar P."/>
            <person name="Natvig D."/>
            <person name="Lalanne C."/>
            <person name="Gautier V."/>
            <person name="Ament-Velasquez S.L."/>
            <person name="Kruys A."/>
            <person name="Hutchinson M.I."/>
            <person name="Powell A.J."/>
            <person name="Barry K."/>
            <person name="Miller A.N."/>
            <person name="Grigoriev I.V."/>
            <person name="Debuchy R."/>
            <person name="Gladieux P."/>
            <person name="Thoren M.H."/>
            <person name="Johannesson H."/>
        </authorList>
    </citation>
    <scope>NUCLEOTIDE SEQUENCE</scope>
    <source>
        <strain evidence="9">CBS 892.96</strain>
    </source>
</reference>
<keyword evidence="4" id="KW-0067">ATP-binding</keyword>